<feature type="transmembrane region" description="Helical" evidence="6">
    <location>
        <begin position="96"/>
        <end position="117"/>
    </location>
</feature>
<dbReference type="PANTHER" id="PTHR30213">
    <property type="entry name" value="INNER MEMBRANE PROTEIN YHJD"/>
    <property type="match status" value="1"/>
</dbReference>
<feature type="transmembrane region" description="Helical" evidence="6">
    <location>
        <begin position="207"/>
        <end position="226"/>
    </location>
</feature>
<dbReference type="EMBL" id="JAGSOG010000067">
    <property type="protein sequence ID" value="MBR7834711.1"/>
    <property type="molecule type" value="Genomic_DNA"/>
</dbReference>
<protein>
    <submittedName>
        <fullName evidence="7">YihY/virulence factor BrkB family protein</fullName>
    </submittedName>
</protein>
<evidence type="ECO:0000256" key="5">
    <source>
        <dbReference type="ARBA" id="ARBA00023136"/>
    </source>
</evidence>
<evidence type="ECO:0000313" key="8">
    <source>
        <dbReference type="Proteomes" id="UP000675781"/>
    </source>
</evidence>
<evidence type="ECO:0000313" key="7">
    <source>
        <dbReference type="EMBL" id="MBR7834711.1"/>
    </source>
</evidence>
<feature type="transmembrane region" description="Helical" evidence="6">
    <location>
        <begin position="138"/>
        <end position="162"/>
    </location>
</feature>
<dbReference type="GO" id="GO:0005886">
    <property type="term" value="C:plasma membrane"/>
    <property type="evidence" value="ECO:0007669"/>
    <property type="project" value="UniProtKB-SubCell"/>
</dbReference>
<organism evidence="7 8">
    <name type="scientific">Actinospica durhamensis</name>
    <dbReference type="NCBI Taxonomy" id="1508375"/>
    <lineage>
        <taxon>Bacteria</taxon>
        <taxon>Bacillati</taxon>
        <taxon>Actinomycetota</taxon>
        <taxon>Actinomycetes</taxon>
        <taxon>Catenulisporales</taxon>
        <taxon>Actinospicaceae</taxon>
        <taxon>Actinospica</taxon>
    </lineage>
</organism>
<name>A0A941EPC2_9ACTN</name>
<gene>
    <name evidence="7" type="ORF">KDL01_15660</name>
</gene>
<sequence>MITAVDAFQQRHRVLAFPVAVWRKFNDDQAGSLAALLAYYAFLSTFPLLLVLVTVLGMVLAGNPALQQDVLNSALIEFPVIGDQLRANVHSLGRSGFGLIVGLIFTFLGARGVANAMQNAMNEVWGVPRKERPGFPGSWLRSFALIAIIGLGVLVTTALSGISSWSGHTVLGAWGRVLLLVVSLLLNIGLFWLGLRTATAGAVTWRDLRLGAVLSAVVWQVLQYVGGYVVAHSLRNASALYGTFGLVLGLLAWFALQAQLTLYAVEADMVRSRRLWPRSLVSSD</sequence>
<feature type="transmembrane region" description="Helical" evidence="6">
    <location>
        <begin position="238"/>
        <end position="265"/>
    </location>
</feature>
<dbReference type="PIRSF" id="PIRSF035875">
    <property type="entry name" value="RNase_BN"/>
    <property type="match status" value="1"/>
</dbReference>
<evidence type="ECO:0000256" key="1">
    <source>
        <dbReference type="ARBA" id="ARBA00004651"/>
    </source>
</evidence>
<accession>A0A941EPC2</accession>
<evidence type="ECO:0000256" key="3">
    <source>
        <dbReference type="ARBA" id="ARBA00022692"/>
    </source>
</evidence>
<dbReference type="PANTHER" id="PTHR30213:SF1">
    <property type="entry name" value="INNER MEMBRANE PROTEIN YHJD"/>
    <property type="match status" value="1"/>
</dbReference>
<dbReference type="Pfam" id="PF03631">
    <property type="entry name" value="Virul_fac_BrkB"/>
    <property type="match status" value="1"/>
</dbReference>
<keyword evidence="3 6" id="KW-0812">Transmembrane</keyword>
<keyword evidence="8" id="KW-1185">Reference proteome</keyword>
<dbReference type="Proteomes" id="UP000675781">
    <property type="component" value="Unassembled WGS sequence"/>
</dbReference>
<dbReference type="AlphaFoldDB" id="A0A941EPC2"/>
<comment type="caution">
    <text evidence="7">The sequence shown here is derived from an EMBL/GenBank/DDBJ whole genome shotgun (WGS) entry which is preliminary data.</text>
</comment>
<evidence type="ECO:0000256" key="6">
    <source>
        <dbReference type="SAM" id="Phobius"/>
    </source>
</evidence>
<feature type="transmembrane region" description="Helical" evidence="6">
    <location>
        <begin position="33"/>
        <end position="61"/>
    </location>
</feature>
<keyword evidence="5 6" id="KW-0472">Membrane</keyword>
<keyword evidence="4 6" id="KW-1133">Transmembrane helix</keyword>
<reference evidence="7" key="1">
    <citation type="submission" date="2021-04" db="EMBL/GenBank/DDBJ databases">
        <title>Genome based classification of Actinospica acidithermotolerans sp. nov., an actinobacterium isolated from an Indonesian hot spring.</title>
        <authorList>
            <person name="Kusuma A.B."/>
            <person name="Putra K.E."/>
            <person name="Nafisah S."/>
            <person name="Loh J."/>
            <person name="Nouioui I."/>
            <person name="Goodfellow M."/>
        </authorList>
    </citation>
    <scope>NUCLEOTIDE SEQUENCE</scope>
    <source>
        <strain evidence="7">CSCA 57</strain>
    </source>
</reference>
<dbReference type="InterPro" id="IPR017039">
    <property type="entry name" value="Virul_fac_BrkB"/>
</dbReference>
<evidence type="ECO:0000256" key="4">
    <source>
        <dbReference type="ARBA" id="ARBA00022989"/>
    </source>
</evidence>
<evidence type="ECO:0000256" key="2">
    <source>
        <dbReference type="ARBA" id="ARBA00022475"/>
    </source>
</evidence>
<proteinExistence type="predicted"/>
<feature type="transmembrane region" description="Helical" evidence="6">
    <location>
        <begin position="174"/>
        <end position="195"/>
    </location>
</feature>
<comment type="subcellular location">
    <subcellularLocation>
        <location evidence="1">Cell membrane</location>
        <topology evidence="1">Multi-pass membrane protein</topology>
    </subcellularLocation>
</comment>
<keyword evidence="2" id="KW-1003">Cell membrane</keyword>